<sequence length="87" mass="9739">MMAQSQDILAVQSTNLYLDARDNNPHLVEIQQSILALQNTFQQGIRAAQQDILVAQQDIIAAQQDIRAAQQDIRAAQQDIRAVQQDI</sequence>
<evidence type="ECO:0000256" key="1">
    <source>
        <dbReference type="SAM" id="Coils"/>
    </source>
</evidence>
<organism evidence="2 3">
    <name type="scientific">Puccinia coronata f. sp. avenae</name>
    <dbReference type="NCBI Taxonomy" id="200324"/>
    <lineage>
        <taxon>Eukaryota</taxon>
        <taxon>Fungi</taxon>
        <taxon>Dikarya</taxon>
        <taxon>Basidiomycota</taxon>
        <taxon>Pucciniomycotina</taxon>
        <taxon>Pucciniomycetes</taxon>
        <taxon>Pucciniales</taxon>
        <taxon>Pucciniaceae</taxon>
        <taxon>Puccinia</taxon>
    </lineage>
</organism>
<dbReference type="Proteomes" id="UP000235388">
    <property type="component" value="Unassembled WGS sequence"/>
</dbReference>
<evidence type="ECO:0000313" key="3">
    <source>
        <dbReference type="Proteomes" id="UP000235388"/>
    </source>
</evidence>
<dbReference type="AlphaFoldDB" id="A0A2N5VLY3"/>
<protein>
    <submittedName>
        <fullName evidence="2">Uncharacterized protein</fullName>
    </submittedName>
</protein>
<comment type="caution">
    <text evidence="2">The sequence shown here is derived from an EMBL/GenBank/DDBJ whole genome shotgun (WGS) entry which is preliminary data.</text>
</comment>
<keyword evidence="1" id="KW-0175">Coiled coil</keyword>
<dbReference type="EMBL" id="PGCJ01000087">
    <property type="protein sequence ID" value="PLW50998.1"/>
    <property type="molecule type" value="Genomic_DNA"/>
</dbReference>
<feature type="coiled-coil region" evidence="1">
    <location>
        <begin position="45"/>
        <end position="86"/>
    </location>
</feature>
<reference evidence="2 3" key="1">
    <citation type="submission" date="2017-11" db="EMBL/GenBank/DDBJ databases">
        <title>De novo assembly and phasing of dikaryotic genomes from two isolates of Puccinia coronata f. sp. avenae, the causal agent of oat crown rust.</title>
        <authorList>
            <person name="Miller M.E."/>
            <person name="Zhang Y."/>
            <person name="Omidvar V."/>
            <person name="Sperschneider J."/>
            <person name="Schwessinger B."/>
            <person name="Raley C."/>
            <person name="Palmer J.M."/>
            <person name="Garnica D."/>
            <person name="Upadhyaya N."/>
            <person name="Rathjen J."/>
            <person name="Taylor J.M."/>
            <person name="Park R.F."/>
            <person name="Dodds P.N."/>
            <person name="Hirsch C.D."/>
            <person name="Kianian S.F."/>
            <person name="Figueroa M."/>
        </authorList>
    </citation>
    <scope>NUCLEOTIDE SEQUENCE [LARGE SCALE GENOMIC DNA]</scope>
    <source>
        <strain evidence="2">12NC29</strain>
    </source>
</reference>
<name>A0A2N5VLY3_9BASI</name>
<gene>
    <name evidence="2" type="ORF">PCANC_08150</name>
</gene>
<accession>A0A2N5VLY3</accession>
<evidence type="ECO:0000313" key="2">
    <source>
        <dbReference type="EMBL" id="PLW50998.1"/>
    </source>
</evidence>
<keyword evidence="3" id="KW-1185">Reference proteome</keyword>
<proteinExistence type="predicted"/>